<gene>
    <name evidence="2" type="ORF">S03H2_49954</name>
</gene>
<evidence type="ECO:0008006" key="3">
    <source>
        <dbReference type="Google" id="ProtNLM"/>
    </source>
</evidence>
<dbReference type="EMBL" id="BARU01031595">
    <property type="protein sequence ID" value="GAH62407.1"/>
    <property type="molecule type" value="Genomic_DNA"/>
</dbReference>
<feature type="non-terminal residue" evidence="2">
    <location>
        <position position="1"/>
    </location>
</feature>
<reference evidence="2" key="1">
    <citation type="journal article" date="2014" name="Front. Microbiol.">
        <title>High frequency of phylogenetically diverse reductive dehalogenase-homologous genes in deep subseafloor sedimentary metagenomes.</title>
        <authorList>
            <person name="Kawai M."/>
            <person name="Futagami T."/>
            <person name="Toyoda A."/>
            <person name="Takaki Y."/>
            <person name="Nishi S."/>
            <person name="Hori S."/>
            <person name="Arai W."/>
            <person name="Tsubouchi T."/>
            <person name="Morono Y."/>
            <person name="Uchiyama I."/>
            <person name="Ito T."/>
            <person name="Fujiyama A."/>
            <person name="Inagaki F."/>
            <person name="Takami H."/>
        </authorList>
    </citation>
    <scope>NUCLEOTIDE SEQUENCE</scope>
    <source>
        <strain evidence="2">Expedition CK06-06</strain>
    </source>
</reference>
<feature type="transmembrane region" description="Helical" evidence="1">
    <location>
        <begin position="235"/>
        <end position="259"/>
    </location>
</feature>
<name>X1GZ18_9ZZZZ</name>
<protein>
    <recommendedName>
        <fullName evidence="3">CARDB domain-containing protein</fullName>
    </recommendedName>
</protein>
<evidence type="ECO:0000313" key="2">
    <source>
        <dbReference type="EMBL" id="GAH62407.1"/>
    </source>
</evidence>
<keyword evidence="1" id="KW-0812">Transmembrane</keyword>
<keyword evidence="1" id="KW-0472">Membrane</keyword>
<comment type="caution">
    <text evidence="2">The sequence shown here is derived from an EMBL/GenBank/DDBJ whole genome shotgun (WGS) entry which is preliminary data.</text>
</comment>
<organism evidence="2">
    <name type="scientific">marine sediment metagenome</name>
    <dbReference type="NCBI Taxonomy" id="412755"/>
    <lineage>
        <taxon>unclassified sequences</taxon>
        <taxon>metagenomes</taxon>
        <taxon>ecological metagenomes</taxon>
    </lineage>
</organism>
<dbReference type="AlphaFoldDB" id="X1GZ18"/>
<sequence>SSYRQFSDEFSINLNSKFTNITINPNTSIKGQNINFSSTLATEFGEVLSNKSVICEYFDLGSWVELSTDITDANGYVIFIIDTLTIDFEGDLLLKLSWDGDTINAVSQNVTSKVIHEVNNILISVNQNDVFIYKNRLTVITFTLSNIGNSNLKLFNISMDIEKNLHFKIVEVNNVELNWLSVGDNTDIIFEITITDISQLQVNFTITTQNVITGENTTFSKESSFNVFDPPIVDYFFELFLFIMIAIFIIVWGVAITYARKV</sequence>
<keyword evidence="1" id="KW-1133">Transmembrane helix</keyword>
<accession>X1GZ18</accession>
<evidence type="ECO:0000256" key="1">
    <source>
        <dbReference type="SAM" id="Phobius"/>
    </source>
</evidence>
<proteinExistence type="predicted"/>
<feature type="non-terminal residue" evidence="2">
    <location>
        <position position="262"/>
    </location>
</feature>